<accession>A0A560DZA4</accession>
<evidence type="ECO:0000313" key="4">
    <source>
        <dbReference type="Proteomes" id="UP000319949"/>
    </source>
</evidence>
<name>A0A560DZA4_9BRAD</name>
<gene>
    <name evidence="3" type="ORF">FBZ96_1031233</name>
</gene>
<dbReference type="RefSeq" id="WP_145662343.1">
    <property type="nucleotide sequence ID" value="NZ_VITK01000003.1"/>
</dbReference>
<feature type="coiled-coil region" evidence="1">
    <location>
        <begin position="69"/>
        <end position="103"/>
    </location>
</feature>
<evidence type="ECO:0000313" key="3">
    <source>
        <dbReference type="EMBL" id="TWB02451.1"/>
    </source>
</evidence>
<reference evidence="3 4" key="1">
    <citation type="submission" date="2019-06" db="EMBL/GenBank/DDBJ databases">
        <title>Genomic Encyclopedia of Type Strains, Phase IV (KMG-V): Genome sequencing to study the core and pangenomes of soil and plant-associated prokaryotes.</title>
        <authorList>
            <person name="Whitman W."/>
        </authorList>
    </citation>
    <scope>NUCLEOTIDE SEQUENCE [LARGE SCALE GENOMIC DNA]</scope>
    <source>
        <strain evidence="3 4">BR 510</strain>
    </source>
</reference>
<dbReference type="Proteomes" id="UP000319949">
    <property type="component" value="Unassembled WGS sequence"/>
</dbReference>
<comment type="caution">
    <text evidence="3">The sequence shown here is derived from an EMBL/GenBank/DDBJ whole genome shotgun (WGS) entry which is preliminary data.</text>
</comment>
<keyword evidence="4" id="KW-1185">Reference proteome</keyword>
<evidence type="ECO:0000256" key="1">
    <source>
        <dbReference type="SAM" id="Coils"/>
    </source>
</evidence>
<keyword evidence="1" id="KW-0175">Coiled coil</keyword>
<sequence>MSVLQFIDSMVGHLAWPLVVLLLIYLLRKELTALAGRVVEMSFAGAKFKFGQLIAKGTDIVDDASPESAEAAAEQATLLTERLAELERENAAVLARLDKSLSNVTATNALRRAIGVPEIGDTAARNVFAAFDGVEHALNQAGEALGVKAKGITLMRVLLTRNFIGHEDYELYLSLRSARNAMAHGQSNLPNDAEAMEFLRQASFLLARLTMAAVRIKESKK</sequence>
<keyword evidence="2" id="KW-0812">Transmembrane</keyword>
<organism evidence="3 4">
    <name type="scientific">Bradyrhizobium stylosanthis</name>
    <dbReference type="NCBI Taxonomy" id="1803665"/>
    <lineage>
        <taxon>Bacteria</taxon>
        <taxon>Pseudomonadati</taxon>
        <taxon>Pseudomonadota</taxon>
        <taxon>Alphaproteobacteria</taxon>
        <taxon>Hyphomicrobiales</taxon>
        <taxon>Nitrobacteraceae</taxon>
        <taxon>Bradyrhizobium</taxon>
    </lineage>
</organism>
<dbReference type="EMBL" id="VITK01000003">
    <property type="protein sequence ID" value="TWB02451.1"/>
    <property type="molecule type" value="Genomic_DNA"/>
</dbReference>
<feature type="transmembrane region" description="Helical" evidence="2">
    <location>
        <begin position="6"/>
        <end position="27"/>
    </location>
</feature>
<dbReference type="AlphaFoldDB" id="A0A560DZA4"/>
<evidence type="ECO:0000256" key="2">
    <source>
        <dbReference type="SAM" id="Phobius"/>
    </source>
</evidence>
<protein>
    <recommendedName>
        <fullName evidence="5">DUF4145 domain-containing protein</fullName>
    </recommendedName>
</protein>
<keyword evidence="2" id="KW-1133">Transmembrane helix</keyword>
<proteinExistence type="predicted"/>
<evidence type="ECO:0008006" key="5">
    <source>
        <dbReference type="Google" id="ProtNLM"/>
    </source>
</evidence>
<keyword evidence="2" id="KW-0472">Membrane</keyword>